<proteinExistence type="predicted"/>
<sequence length="210" mass="22658">MRGCGTHTTTQKGLFETQKVNYEPWPAAKHGSAVATVASSNSSRQRYTASSAHQVAATEAKANLQLGVDRLIGVLAVIGTLDPFLTTVQPLPIDTRSARRRVSLLTQLPHLLTYGLTVLRVVAAVAAAAAAVGPSALWALRSCLRGASRYLPKTHKSKRSPVKDYGTRETQREIEEEAYTNTKRGKNKRQKKKFPPPSSSASAFSSASTQ</sequence>
<dbReference type="EMBL" id="JAPUUL010003086">
    <property type="protein sequence ID" value="KAJ8124364.1"/>
    <property type="molecule type" value="Genomic_DNA"/>
</dbReference>
<reference evidence="1" key="1">
    <citation type="submission" date="2022-12" db="EMBL/GenBank/DDBJ databases">
        <title>Genome Sequence of Lasiodiplodia mahajangana.</title>
        <authorList>
            <person name="Buettner E."/>
        </authorList>
    </citation>
    <scope>NUCLEOTIDE SEQUENCE</scope>
    <source>
        <strain evidence="1">VT137</strain>
    </source>
</reference>
<keyword evidence="2" id="KW-1185">Reference proteome</keyword>
<evidence type="ECO:0000313" key="1">
    <source>
        <dbReference type="EMBL" id="KAJ8124364.1"/>
    </source>
</evidence>
<accession>A0ACC2JAF6</accession>
<name>A0ACC2JAF6_9PEZI</name>
<evidence type="ECO:0000313" key="2">
    <source>
        <dbReference type="Proteomes" id="UP001153332"/>
    </source>
</evidence>
<dbReference type="Proteomes" id="UP001153332">
    <property type="component" value="Unassembled WGS sequence"/>
</dbReference>
<comment type="caution">
    <text evidence="1">The sequence shown here is derived from an EMBL/GenBank/DDBJ whole genome shotgun (WGS) entry which is preliminary data.</text>
</comment>
<protein>
    <submittedName>
        <fullName evidence="1">Uncharacterized protein</fullName>
    </submittedName>
</protein>
<gene>
    <name evidence="1" type="ORF">O1611_g9276</name>
</gene>
<organism evidence="1 2">
    <name type="scientific">Lasiodiplodia mahajangana</name>
    <dbReference type="NCBI Taxonomy" id="1108764"/>
    <lineage>
        <taxon>Eukaryota</taxon>
        <taxon>Fungi</taxon>
        <taxon>Dikarya</taxon>
        <taxon>Ascomycota</taxon>
        <taxon>Pezizomycotina</taxon>
        <taxon>Dothideomycetes</taxon>
        <taxon>Dothideomycetes incertae sedis</taxon>
        <taxon>Botryosphaeriales</taxon>
        <taxon>Botryosphaeriaceae</taxon>
        <taxon>Lasiodiplodia</taxon>
    </lineage>
</organism>